<reference evidence="1 2" key="1">
    <citation type="submission" date="2024-01" db="EMBL/GenBank/DDBJ databases">
        <authorList>
            <person name="Waweru B."/>
        </authorList>
    </citation>
    <scope>NUCLEOTIDE SEQUENCE [LARGE SCALE GENOMIC DNA]</scope>
</reference>
<protein>
    <submittedName>
        <fullName evidence="1">Uncharacterized protein</fullName>
    </submittedName>
</protein>
<gene>
    <name evidence="1" type="ORF">DCAF_LOCUS23381</name>
</gene>
<name>A0AAV1SHT1_9ROSI</name>
<accession>A0AAV1SHT1</accession>
<organism evidence="1 2">
    <name type="scientific">Dovyalis caffra</name>
    <dbReference type="NCBI Taxonomy" id="77055"/>
    <lineage>
        <taxon>Eukaryota</taxon>
        <taxon>Viridiplantae</taxon>
        <taxon>Streptophyta</taxon>
        <taxon>Embryophyta</taxon>
        <taxon>Tracheophyta</taxon>
        <taxon>Spermatophyta</taxon>
        <taxon>Magnoliopsida</taxon>
        <taxon>eudicotyledons</taxon>
        <taxon>Gunneridae</taxon>
        <taxon>Pentapetalae</taxon>
        <taxon>rosids</taxon>
        <taxon>fabids</taxon>
        <taxon>Malpighiales</taxon>
        <taxon>Salicaceae</taxon>
        <taxon>Flacourtieae</taxon>
        <taxon>Dovyalis</taxon>
    </lineage>
</organism>
<dbReference type="Proteomes" id="UP001314170">
    <property type="component" value="Unassembled WGS sequence"/>
</dbReference>
<evidence type="ECO:0000313" key="1">
    <source>
        <dbReference type="EMBL" id="CAK7350640.1"/>
    </source>
</evidence>
<sequence>MERDEGNFFIMMVSLKVQALDDKRLANSPMYDCFMLSLLLGASCSRLSSYKKILCLAHKKQPHPLVILRVDFSSCPKVQRLAS</sequence>
<dbReference type="AlphaFoldDB" id="A0AAV1SHT1"/>
<comment type="caution">
    <text evidence="1">The sequence shown here is derived from an EMBL/GenBank/DDBJ whole genome shotgun (WGS) entry which is preliminary data.</text>
</comment>
<proteinExistence type="predicted"/>
<keyword evidence="2" id="KW-1185">Reference proteome</keyword>
<dbReference type="EMBL" id="CAWUPB010001184">
    <property type="protein sequence ID" value="CAK7350640.1"/>
    <property type="molecule type" value="Genomic_DNA"/>
</dbReference>
<evidence type="ECO:0000313" key="2">
    <source>
        <dbReference type="Proteomes" id="UP001314170"/>
    </source>
</evidence>